<evidence type="ECO:0000259" key="3">
    <source>
        <dbReference type="Pfam" id="PF08541"/>
    </source>
</evidence>
<dbReference type="Pfam" id="PF08541">
    <property type="entry name" value="ACP_syn_III_C"/>
    <property type="match status" value="1"/>
</dbReference>
<dbReference type="PANTHER" id="PTHR34069">
    <property type="entry name" value="3-OXOACYL-[ACYL-CARRIER-PROTEIN] SYNTHASE 3"/>
    <property type="match status" value="1"/>
</dbReference>
<evidence type="ECO:0000313" key="5">
    <source>
        <dbReference type="EMBL" id="AKG37696.1"/>
    </source>
</evidence>
<evidence type="ECO:0000313" key="6">
    <source>
        <dbReference type="Proteomes" id="UP000034189"/>
    </source>
</evidence>
<dbReference type="PANTHER" id="PTHR34069:SF2">
    <property type="entry name" value="BETA-KETOACYL-[ACYL-CARRIER-PROTEIN] SYNTHASE III"/>
    <property type="match status" value="1"/>
</dbReference>
<accession>A0A0F7CKI0</accession>
<dbReference type="Gene3D" id="3.40.47.10">
    <property type="match status" value="1"/>
</dbReference>
<dbReference type="CDD" id="cd00830">
    <property type="entry name" value="KAS_III"/>
    <property type="match status" value="1"/>
</dbReference>
<dbReference type="Proteomes" id="UP000034189">
    <property type="component" value="Chromosome"/>
</dbReference>
<sequence length="333" mass="37208">MMSANVKICGVAIYHPDNKVGNEYFVKHFERQGKDITGLLEVTGRETRYLSNDPHENPLTMGIEAAKRVLYQTGIDSAELDMIVFSSGTPEYVQPTNAVKVHHALGGKNSAIVYDINSNCVGMVVALEQISRNMLSNPNVKYAMIVGAEQLNKYSRTNEEVPYSNFGDAAAALILERVEDSNCGFIDSSFYTDSSLHNTIVLPAKGFSNIYREDLEESDKRIEWLPFDTDEAFLSAKNAIERLLKENGLTKSDVKKYFLSQFAKKNIDIICDQLNEDRVKFKFIGDEFGYTGTSSPFIAFAKSIEEGEIKRGDVIVFWSVGAGITSCNVIYKY</sequence>
<evidence type="ECO:0000256" key="1">
    <source>
        <dbReference type="ARBA" id="ARBA00022679"/>
    </source>
</evidence>
<dbReference type="Pfam" id="PF08545">
    <property type="entry name" value="ACP_syn_III"/>
    <property type="match status" value="1"/>
</dbReference>
<proteinExistence type="predicted"/>
<dbReference type="EMBL" id="CP011114">
    <property type="protein sequence ID" value="AKG37696.1"/>
    <property type="molecule type" value="Genomic_DNA"/>
</dbReference>
<feature type="domain" description="Beta-ketoacyl-[acyl-carrier-protein] synthase III N-terminal" evidence="4">
    <location>
        <begin position="114"/>
        <end position="193"/>
    </location>
</feature>
<evidence type="ECO:0000259" key="4">
    <source>
        <dbReference type="Pfam" id="PF08545"/>
    </source>
</evidence>
<dbReference type="InterPro" id="IPR016039">
    <property type="entry name" value="Thiolase-like"/>
</dbReference>
<reference evidence="5 6" key="2">
    <citation type="journal article" date="2016" name="Genome Announc.">
        <title>Genome Sequence of a Gram-Positive Diazotroph, Paenibacillus durus Type Strain ATCC 35681.</title>
        <authorList>
            <person name="Halim M.A."/>
            <person name="Rahman A.Y."/>
            <person name="Sim K.S."/>
            <person name="Yam H.C."/>
            <person name="Rahim A.A."/>
            <person name="Ghazali A.H."/>
            <person name="Najimudin N."/>
        </authorList>
    </citation>
    <scope>NUCLEOTIDE SEQUENCE [LARGE SCALE GENOMIC DNA]</scope>
    <source>
        <strain evidence="5 6">ATCC 35681</strain>
    </source>
</reference>
<evidence type="ECO:0000256" key="2">
    <source>
        <dbReference type="ARBA" id="ARBA00023315"/>
    </source>
</evidence>
<reference evidence="5 6" key="1">
    <citation type="submission" date="2015-03" db="EMBL/GenBank/DDBJ databases">
        <authorList>
            <person name="Abdul Halim M."/>
        </authorList>
    </citation>
    <scope>NUCLEOTIDE SEQUENCE [LARGE SCALE GENOMIC DNA]</scope>
    <source>
        <strain evidence="5 6">ATCC 35681</strain>
    </source>
</reference>
<feature type="domain" description="Beta-ketoacyl-[acyl-carrier-protein] synthase III C-terminal" evidence="3">
    <location>
        <begin position="244"/>
        <end position="332"/>
    </location>
</feature>
<dbReference type="HOGENOM" id="CLU_039592_2_2_9"/>
<organism evidence="5 6">
    <name type="scientific">Paenibacillus durus ATCC 35681</name>
    <dbReference type="NCBI Taxonomy" id="1333534"/>
    <lineage>
        <taxon>Bacteria</taxon>
        <taxon>Bacillati</taxon>
        <taxon>Bacillota</taxon>
        <taxon>Bacilli</taxon>
        <taxon>Bacillales</taxon>
        <taxon>Paenibacillaceae</taxon>
        <taxon>Paenibacillus</taxon>
    </lineage>
</organism>
<protein>
    <submittedName>
        <fullName evidence="5">Uncharacterized protein</fullName>
    </submittedName>
</protein>
<keyword evidence="2" id="KW-0012">Acyltransferase</keyword>
<keyword evidence="1" id="KW-0808">Transferase</keyword>
<dbReference type="GO" id="GO:0006633">
    <property type="term" value="P:fatty acid biosynthetic process"/>
    <property type="evidence" value="ECO:0007669"/>
    <property type="project" value="InterPro"/>
</dbReference>
<dbReference type="GO" id="GO:0004315">
    <property type="term" value="F:3-oxoacyl-[acyl-carrier-protein] synthase activity"/>
    <property type="evidence" value="ECO:0007669"/>
    <property type="project" value="InterPro"/>
</dbReference>
<dbReference type="InterPro" id="IPR013747">
    <property type="entry name" value="ACP_syn_III_C"/>
</dbReference>
<dbReference type="InterPro" id="IPR013751">
    <property type="entry name" value="ACP_syn_III_N"/>
</dbReference>
<name>A0A0F7CKI0_PAEDU</name>
<gene>
    <name evidence="5" type="ORF">VK70_10010</name>
</gene>
<dbReference type="AlphaFoldDB" id="A0A0F7CKI0"/>
<dbReference type="SUPFAM" id="SSF53901">
    <property type="entry name" value="Thiolase-like"/>
    <property type="match status" value="2"/>
</dbReference>
<dbReference type="GO" id="GO:0044550">
    <property type="term" value="P:secondary metabolite biosynthetic process"/>
    <property type="evidence" value="ECO:0007669"/>
    <property type="project" value="TreeGrafter"/>
</dbReference>
<dbReference type="PATRIC" id="fig|1333534.5.peg.2203"/>